<organism evidence="1 2">
    <name type="scientific">Alcanivorax sediminis</name>
    <dbReference type="NCBI Taxonomy" id="2663008"/>
    <lineage>
        <taxon>Bacteria</taxon>
        <taxon>Pseudomonadati</taxon>
        <taxon>Pseudomonadota</taxon>
        <taxon>Gammaproteobacteria</taxon>
        <taxon>Oceanospirillales</taxon>
        <taxon>Alcanivoracaceae</taxon>
        <taxon>Alcanivorax</taxon>
    </lineage>
</organism>
<proteinExistence type="predicted"/>
<evidence type="ECO:0000313" key="2">
    <source>
        <dbReference type="Proteomes" id="UP000469421"/>
    </source>
</evidence>
<comment type="caution">
    <text evidence="1">The sequence shown here is derived from an EMBL/GenBank/DDBJ whole genome shotgun (WGS) entry which is preliminary data.</text>
</comment>
<protein>
    <recommendedName>
        <fullName evidence="3">PpiC domain-containing protein</fullName>
    </recommendedName>
</protein>
<evidence type="ECO:0008006" key="3">
    <source>
        <dbReference type="Google" id="ProtNLM"/>
    </source>
</evidence>
<dbReference type="RefSeq" id="WP_153499063.1">
    <property type="nucleotide sequence ID" value="NZ_WIRE01000001.1"/>
</dbReference>
<accession>A0A6N7LQ34</accession>
<dbReference type="EMBL" id="WIRE01000001">
    <property type="protein sequence ID" value="MQX52349.1"/>
    <property type="molecule type" value="Genomic_DNA"/>
</dbReference>
<reference evidence="1 2" key="1">
    <citation type="submission" date="2019-10" db="EMBL/GenBank/DDBJ databases">
        <title>Alcanivorax sp.PA15-N-34 draft genome sequence.</title>
        <authorList>
            <person name="Liao X."/>
            <person name="Shao Z."/>
        </authorList>
    </citation>
    <scope>NUCLEOTIDE SEQUENCE [LARGE SCALE GENOMIC DNA]</scope>
    <source>
        <strain evidence="1 2">PA15-N-34</strain>
    </source>
</reference>
<keyword evidence="2" id="KW-1185">Reference proteome</keyword>
<dbReference type="AlphaFoldDB" id="A0A6N7LQ34"/>
<gene>
    <name evidence="1" type="ORF">GFN93_03750</name>
</gene>
<sequence length="293" mass="32895">MRQPLLHCVLIGSLAFFVYGGIAEDTAPVRREIHFSAADIDTLKTEWRQQLGRPLTPEEFAASLQATVDERILIEEALARGWDRTDPIVRRRLRDNLAFTEHGHDDDADLLATAKALGMPLLDPVVRKRLLLRMQATLRSEAEVVPSDEQLARYAASAETTARRWHLSHVLRTGPSAESQLRALSDIAPEAAARHSEPFLAGNIFTHATDRSLAKAFGPGFVKQLEALPTRQWAGPVSSVFGEHLVWIEQRQTQQIPVDRDKAYLAWHAAQEHAALQRGLAALRQQYRVSWED</sequence>
<name>A0A6N7LQ34_9GAMM</name>
<evidence type="ECO:0000313" key="1">
    <source>
        <dbReference type="EMBL" id="MQX52349.1"/>
    </source>
</evidence>
<dbReference type="Proteomes" id="UP000469421">
    <property type="component" value="Unassembled WGS sequence"/>
</dbReference>